<proteinExistence type="predicted"/>
<evidence type="ECO:0000313" key="2">
    <source>
        <dbReference type="EMBL" id="JAD31327.1"/>
    </source>
</evidence>
<protein>
    <submittedName>
        <fullName evidence="2">Uncharacterized protein</fullName>
    </submittedName>
</protein>
<dbReference type="EMBL" id="GBRH01266568">
    <property type="protein sequence ID" value="JAD31327.1"/>
    <property type="molecule type" value="Transcribed_RNA"/>
</dbReference>
<sequence>MHNHDSFAPVVSGHAPTHTTSLPVNQDQIYNMSARDSGIPQIPRRNGTQILVLPK</sequence>
<feature type="region of interest" description="Disordered" evidence="1">
    <location>
        <begin position="1"/>
        <end position="55"/>
    </location>
</feature>
<reference evidence="2" key="2">
    <citation type="journal article" date="2015" name="Data Brief">
        <title>Shoot transcriptome of the giant reed, Arundo donax.</title>
        <authorList>
            <person name="Barrero R.A."/>
            <person name="Guerrero F.D."/>
            <person name="Moolhuijzen P."/>
            <person name="Goolsby J.A."/>
            <person name="Tidwell J."/>
            <person name="Bellgard S.E."/>
            <person name="Bellgard M.I."/>
        </authorList>
    </citation>
    <scope>NUCLEOTIDE SEQUENCE</scope>
    <source>
        <tissue evidence="2">Shoot tissue taken approximately 20 cm above the soil surface</tissue>
    </source>
</reference>
<reference evidence="2" key="1">
    <citation type="submission" date="2014-09" db="EMBL/GenBank/DDBJ databases">
        <authorList>
            <person name="Magalhaes I.L.F."/>
            <person name="Oliveira U."/>
            <person name="Santos F.R."/>
            <person name="Vidigal T.H.D.A."/>
            <person name="Brescovit A.D."/>
            <person name="Santos A.J."/>
        </authorList>
    </citation>
    <scope>NUCLEOTIDE SEQUENCE</scope>
    <source>
        <tissue evidence="2">Shoot tissue taken approximately 20 cm above the soil surface</tissue>
    </source>
</reference>
<name>A0A0A8Z8X6_ARUDO</name>
<feature type="compositionally biased region" description="Polar residues" evidence="1">
    <location>
        <begin position="17"/>
        <end position="31"/>
    </location>
</feature>
<dbReference type="AlphaFoldDB" id="A0A0A8Z8X6"/>
<accession>A0A0A8Z8X6</accession>
<evidence type="ECO:0000256" key="1">
    <source>
        <dbReference type="SAM" id="MobiDB-lite"/>
    </source>
</evidence>
<organism evidence="2">
    <name type="scientific">Arundo donax</name>
    <name type="common">Giant reed</name>
    <name type="synonym">Donax arundinaceus</name>
    <dbReference type="NCBI Taxonomy" id="35708"/>
    <lineage>
        <taxon>Eukaryota</taxon>
        <taxon>Viridiplantae</taxon>
        <taxon>Streptophyta</taxon>
        <taxon>Embryophyta</taxon>
        <taxon>Tracheophyta</taxon>
        <taxon>Spermatophyta</taxon>
        <taxon>Magnoliopsida</taxon>
        <taxon>Liliopsida</taxon>
        <taxon>Poales</taxon>
        <taxon>Poaceae</taxon>
        <taxon>PACMAD clade</taxon>
        <taxon>Arundinoideae</taxon>
        <taxon>Arundineae</taxon>
        <taxon>Arundo</taxon>
    </lineage>
</organism>